<dbReference type="InParanoid" id="A0A6L2PW51"/>
<keyword evidence="5" id="KW-0539">Nucleus</keyword>
<dbReference type="AlphaFoldDB" id="A0A6L2PW51"/>
<comment type="caution">
    <text evidence="8">The sequence shown here is derived from an EMBL/GenBank/DDBJ whole genome shotgun (WGS) entry which is preliminary data.</text>
</comment>
<keyword evidence="1" id="KW-0479">Metal-binding</keyword>
<dbReference type="SUPFAM" id="SSF57667">
    <property type="entry name" value="beta-beta-alpha zinc fingers"/>
    <property type="match status" value="1"/>
</dbReference>
<dbReference type="FunFam" id="3.30.160.60:FF:000690">
    <property type="entry name" value="Zinc finger protein 354C"/>
    <property type="match status" value="1"/>
</dbReference>
<protein>
    <recommendedName>
        <fullName evidence="7">C2H2-type domain-containing protein</fullName>
    </recommendedName>
</protein>
<dbReference type="SMART" id="SM00355">
    <property type="entry name" value="ZnF_C2H2"/>
    <property type="match status" value="2"/>
</dbReference>
<dbReference type="InterPro" id="IPR036236">
    <property type="entry name" value="Znf_C2H2_sf"/>
</dbReference>
<evidence type="ECO:0000256" key="6">
    <source>
        <dbReference type="PROSITE-ProRule" id="PRU00042"/>
    </source>
</evidence>
<keyword evidence="2" id="KW-0677">Repeat</keyword>
<organism evidence="8 9">
    <name type="scientific">Coptotermes formosanus</name>
    <name type="common">Formosan subterranean termite</name>
    <dbReference type="NCBI Taxonomy" id="36987"/>
    <lineage>
        <taxon>Eukaryota</taxon>
        <taxon>Metazoa</taxon>
        <taxon>Ecdysozoa</taxon>
        <taxon>Arthropoda</taxon>
        <taxon>Hexapoda</taxon>
        <taxon>Insecta</taxon>
        <taxon>Pterygota</taxon>
        <taxon>Neoptera</taxon>
        <taxon>Polyneoptera</taxon>
        <taxon>Dictyoptera</taxon>
        <taxon>Blattodea</taxon>
        <taxon>Blattoidea</taxon>
        <taxon>Termitoidae</taxon>
        <taxon>Rhinotermitidae</taxon>
        <taxon>Coptotermes</taxon>
    </lineage>
</organism>
<gene>
    <name evidence="8" type="ORF">Cfor_12075</name>
</gene>
<dbReference type="GO" id="GO:0008270">
    <property type="term" value="F:zinc ion binding"/>
    <property type="evidence" value="ECO:0007669"/>
    <property type="project" value="UniProtKB-KW"/>
</dbReference>
<evidence type="ECO:0000256" key="1">
    <source>
        <dbReference type="ARBA" id="ARBA00022723"/>
    </source>
</evidence>
<keyword evidence="3 6" id="KW-0863">Zinc-finger</keyword>
<dbReference type="Pfam" id="PF00096">
    <property type="entry name" value="zf-C2H2"/>
    <property type="match status" value="1"/>
</dbReference>
<dbReference type="PANTHER" id="PTHR23235:SF142">
    <property type="entry name" value="ZINC FINGER PROTEIN 384"/>
    <property type="match status" value="1"/>
</dbReference>
<dbReference type="InterPro" id="IPR013087">
    <property type="entry name" value="Znf_C2H2_type"/>
</dbReference>
<dbReference type="Gene3D" id="3.30.160.60">
    <property type="entry name" value="Classic Zinc Finger"/>
    <property type="match status" value="3"/>
</dbReference>
<sequence length="183" mass="21240">MDTIKVEPDSDSDCHQVCSQSDGYFDGLKQERQRVPEVTGETKEESWNVEEFLEVQVTTEEHEVRRKRMEQYNNELKESVGVNLHLDDRMRCDRMSADYSDCALDDDSQGKNLTVHKRVHSGEKPYGCDVCDERFSLGSTLKKHYRIHTGERPYKCDICSKAFRQGVSLAKHKRTHVAYQSMD</sequence>
<dbReference type="Proteomes" id="UP000502823">
    <property type="component" value="Unassembled WGS sequence"/>
</dbReference>
<keyword evidence="4" id="KW-0862">Zinc</keyword>
<dbReference type="GO" id="GO:0000978">
    <property type="term" value="F:RNA polymerase II cis-regulatory region sequence-specific DNA binding"/>
    <property type="evidence" value="ECO:0007669"/>
    <property type="project" value="TreeGrafter"/>
</dbReference>
<dbReference type="PROSITE" id="PS50157">
    <property type="entry name" value="ZINC_FINGER_C2H2_2"/>
    <property type="match status" value="2"/>
</dbReference>
<evidence type="ECO:0000313" key="8">
    <source>
        <dbReference type="EMBL" id="GFG34848.1"/>
    </source>
</evidence>
<feature type="domain" description="C2H2-type" evidence="7">
    <location>
        <begin position="154"/>
        <end position="181"/>
    </location>
</feature>
<reference evidence="9" key="1">
    <citation type="submission" date="2020-01" db="EMBL/GenBank/DDBJ databases">
        <title>Draft genome sequence of the Termite Coptotermes fromosanus.</title>
        <authorList>
            <person name="Itakura S."/>
            <person name="Yosikawa Y."/>
            <person name="Umezawa K."/>
        </authorList>
    </citation>
    <scope>NUCLEOTIDE SEQUENCE [LARGE SCALE GENOMIC DNA]</scope>
</reference>
<proteinExistence type="predicted"/>
<dbReference type="GO" id="GO:0040029">
    <property type="term" value="P:epigenetic regulation of gene expression"/>
    <property type="evidence" value="ECO:0007669"/>
    <property type="project" value="UniProtKB-ARBA"/>
</dbReference>
<evidence type="ECO:0000259" key="7">
    <source>
        <dbReference type="PROSITE" id="PS50157"/>
    </source>
</evidence>
<dbReference type="GO" id="GO:0000981">
    <property type="term" value="F:DNA-binding transcription factor activity, RNA polymerase II-specific"/>
    <property type="evidence" value="ECO:0007669"/>
    <property type="project" value="TreeGrafter"/>
</dbReference>
<dbReference type="EMBL" id="BLKM01000504">
    <property type="protein sequence ID" value="GFG34848.1"/>
    <property type="molecule type" value="Genomic_DNA"/>
</dbReference>
<dbReference type="PANTHER" id="PTHR23235">
    <property type="entry name" value="KRUEPPEL-LIKE TRANSCRIPTION FACTOR"/>
    <property type="match status" value="1"/>
</dbReference>
<evidence type="ECO:0000256" key="3">
    <source>
        <dbReference type="ARBA" id="ARBA00022771"/>
    </source>
</evidence>
<dbReference type="PROSITE" id="PS00028">
    <property type="entry name" value="ZINC_FINGER_C2H2_1"/>
    <property type="match status" value="2"/>
</dbReference>
<dbReference type="GO" id="GO:0003682">
    <property type="term" value="F:chromatin binding"/>
    <property type="evidence" value="ECO:0007669"/>
    <property type="project" value="UniProtKB-ARBA"/>
</dbReference>
<dbReference type="FunFam" id="3.30.160.60:FF:002343">
    <property type="entry name" value="Zinc finger protein 33A"/>
    <property type="match status" value="1"/>
</dbReference>
<name>A0A6L2PW51_COPFO</name>
<feature type="domain" description="C2H2-type" evidence="7">
    <location>
        <begin position="126"/>
        <end position="153"/>
    </location>
</feature>
<accession>A0A6L2PW51</accession>
<evidence type="ECO:0000256" key="4">
    <source>
        <dbReference type="ARBA" id="ARBA00022833"/>
    </source>
</evidence>
<dbReference type="Pfam" id="PF13912">
    <property type="entry name" value="zf-C2H2_6"/>
    <property type="match status" value="1"/>
</dbReference>
<keyword evidence="9" id="KW-1185">Reference proteome</keyword>
<evidence type="ECO:0000256" key="5">
    <source>
        <dbReference type="ARBA" id="ARBA00023242"/>
    </source>
</evidence>
<dbReference type="GO" id="GO:0000785">
    <property type="term" value="C:chromatin"/>
    <property type="evidence" value="ECO:0007669"/>
    <property type="project" value="UniProtKB-ARBA"/>
</dbReference>
<evidence type="ECO:0000313" key="9">
    <source>
        <dbReference type="Proteomes" id="UP000502823"/>
    </source>
</evidence>
<dbReference type="OrthoDB" id="6077919at2759"/>
<evidence type="ECO:0000256" key="2">
    <source>
        <dbReference type="ARBA" id="ARBA00022737"/>
    </source>
</evidence>